<keyword evidence="2" id="KW-1185">Reference proteome</keyword>
<sequence>MSNAIKQTTERVPYYELAVIADGGTVKTFSRKIYKIRGLVAKELESNEVIKLPLIYYEIRTVQNKYQEVVAKRKNPKDELKRVYN</sequence>
<evidence type="ECO:0000313" key="1">
    <source>
        <dbReference type="EMBL" id="MRI66164.1"/>
    </source>
</evidence>
<dbReference type="Proteomes" id="UP000435187">
    <property type="component" value="Unassembled WGS sequence"/>
</dbReference>
<dbReference type="AlphaFoldDB" id="A0A6N7QX81"/>
<accession>A0A6N7QX81</accession>
<proteinExistence type="predicted"/>
<dbReference type="RefSeq" id="WP_153834922.1">
    <property type="nucleotide sequence ID" value="NZ_JBHUMW010000094.1"/>
</dbReference>
<evidence type="ECO:0000313" key="2">
    <source>
        <dbReference type="Proteomes" id="UP000435187"/>
    </source>
</evidence>
<organism evidence="1 2">
    <name type="scientific">Gracilibacillus thailandensis</name>
    <dbReference type="NCBI Taxonomy" id="563735"/>
    <lineage>
        <taxon>Bacteria</taxon>
        <taxon>Bacillati</taxon>
        <taxon>Bacillota</taxon>
        <taxon>Bacilli</taxon>
        <taxon>Bacillales</taxon>
        <taxon>Bacillaceae</taxon>
        <taxon>Gracilibacillus</taxon>
    </lineage>
</organism>
<protein>
    <submittedName>
        <fullName evidence="1">Uncharacterized protein</fullName>
    </submittedName>
</protein>
<gene>
    <name evidence="1" type="ORF">GH885_07370</name>
</gene>
<dbReference type="EMBL" id="WJEE01000012">
    <property type="protein sequence ID" value="MRI66164.1"/>
    <property type="molecule type" value="Genomic_DNA"/>
</dbReference>
<name>A0A6N7QX81_9BACI</name>
<reference evidence="1 2" key="1">
    <citation type="submission" date="2019-10" db="EMBL/GenBank/DDBJ databases">
        <title>Gracilibacillus salitolerans sp. nov., a moderate halophile isolated from a saline soil in northwest China.</title>
        <authorList>
            <person name="Gan L."/>
        </authorList>
    </citation>
    <scope>NUCLEOTIDE SEQUENCE [LARGE SCALE GENOMIC DNA]</scope>
    <source>
        <strain evidence="1 2">TP2-8</strain>
    </source>
</reference>
<comment type="caution">
    <text evidence="1">The sequence shown here is derived from an EMBL/GenBank/DDBJ whole genome shotgun (WGS) entry which is preliminary data.</text>
</comment>